<name>A0A292Z0L2_SPHSA</name>
<evidence type="ECO:0000313" key="3">
    <source>
        <dbReference type="Proteomes" id="UP000221538"/>
    </source>
</evidence>
<evidence type="ECO:0000313" key="2">
    <source>
        <dbReference type="EMBL" id="GAY20272.1"/>
    </source>
</evidence>
<dbReference type="AlphaFoldDB" id="A0A292Z0L2"/>
<organism evidence="2 3">
    <name type="scientific">Sphingobium fuliginis (strain ATCC 27551)</name>
    <dbReference type="NCBI Taxonomy" id="336203"/>
    <lineage>
        <taxon>Bacteria</taxon>
        <taxon>Pseudomonadati</taxon>
        <taxon>Pseudomonadota</taxon>
        <taxon>Alphaproteobacteria</taxon>
        <taxon>Sphingomonadales</taxon>
        <taxon>Sphingomonadaceae</taxon>
        <taxon>Sphingobium</taxon>
    </lineage>
</organism>
<reference evidence="2 3" key="2">
    <citation type="journal article" date="2013" name="Environ. Sci. Technol.">
        <title>The 4-tert-butylphenol-utilizing bacterium Sphingobium fuliginis OMI can degrade bisphenols via phenolic ring hydroxylation and meta-cleavage pathway.</title>
        <authorList>
            <person name="Ogata Y."/>
            <person name="Goda S."/>
            <person name="Toyama T."/>
            <person name="Sei K."/>
            <person name="Ike M."/>
        </authorList>
    </citation>
    <scope>NUCLEOTIDE SEQUENCE [LARGE SCALE GENOMIC DNA]</scope>
    <source>
        <strain evidence="2 3">OMI</strain>
    </source>
</reference>
<proteinExistence type="predicted"/>
<reference evidence="2 3" key="1">
    <citation type="journal article" date="2013" name="Biodegradation">
        <title>Occurrence of 4-tert-butylphenol (4-t-BP) biodegradation in an aquatic sample caused by the presence of Spirodela polyrrhiza and isolation of a 4-t-BP-utilizing bacterium.</title>
        <authorList>
            <person name="Ogata Y."/>
            <person name="Toyama T."/>
            <person name="Yu N."/>
            <person name="Wang X."/>
            <person name="Sei K."/>
            <person name="Ike M."/>
        </authorList>
    </citation>
    <scope>NUCLEOTIDE SEQUENCE [LARGE SCALE GENOMIC DNA]</scope>
    <source>
        <strain evidence="2 3">OMI</strain>
    </source>
</reference>
<dbReference type="EMBL" id="BEWI01000030">
    <property type="protein sequence ID" value="GAY20272.1"/>
    <property type="molecule type" value="Genomic_DNA"/>
</dbReference>
<sequence>MQRGDLGAGLLPIGHGGAAGLRLVMLRLRRGDVAAGFAQPLLYRLAAPDQPFERGGGFIGGPQGGAQTLVRIRKLGAAGGQRLGRLPLTHRGGVLRGAGRLDLGFGGRPGGGNGFEAVEPDQPFGGGGATLDGDIAVPAAKLSVPGDETLADRKDLAFVAVHDRDLRQTAGEFGRGGDMGGEGGAAFGQGRVAGERGGAGPAPLAFGRDGRFQIVPQRRRERAFIAGRRLQPVERAAAVACAAVDGALERSGFAVERGKGGAGGGQGGFGGGTGLGRFGTAGLGGADRGFGGVAVRAGLLLGRDRSGPFPFQRRWVGQRGGFGFQPLRLAGGAVESGARSGQRSLCHAQFRLLARLLRHRLGKIEFGVAGGILRAGDAPGEIGTHRFGVGDARLERGDLASEAGNGLRRVVGERAFPLPVLFQPRGLLGKVVEAADHAVALGAQRGELMACFARGVAGGLGGGASLRKRFDGGIGMDGCGLLRLLRGGDGAFGLLGFGTGGVRAGGGLAPAGEDHPRLGNANLLRQADIALRRLGLTPQAVGAGVHVGQDFVQPHQIRFGGAQLLFGILAPDVQAGNARRFLQHGAAFLRAGGNHGGDAPLADQSGAMRAGGGVREDQRHVLRPDVAAIGAIGAARPALDPAGDFQFPVRTDFHRVEQLALFLDGEQRDFREIALRAGGGAREDHILHAAAAHRLGAGFAHDPADRLQQVRLAAAIGPDNAGQAGFDAQLRRVDEALEAGELEALYLHRARSGQRGAAPPSAGSRTDDVSPPLSNQIPASLSFVRSAGQAAVFSTVTPFRMKVGVPSILYC</sequence>
<accession>A0A292Z0L2</accession>
<protein>
    <submittedName>
        <fullName evidence="2">PE family protein</fullName>
    </submittedName>
</protein>
<gene>
    <name evidence="2" type="ORF">SFOMI_0795</name>
</gene>
<feature type="region of interest" description="Disordered" evidence="1">
    <location>
        <begin position="751"/>
        <end position="772"/>
    </location>
</feature>
<dbReference type="AntiFam" id="ANF00168">
    <property type="entry name" value="Shadow ORF (opposite smc)"/>
</dbReference>
<dbReference type="AntiFam" id="ANF00091">
    <property type="entry name" value="Shadow ORF (opposite smc)"/>
</dbReference>
<dbReference type="Proteomes" id="UP000221538">
    <property type="component" value="Unassembled WGS sequence"/>
</dbReference>
<evidence type="ECO:0000256" key="1">
    <source>
        <dbReference type="SAM" id="MobiDB-lite"/>
    </source>
</evidence>
<comment type="caution">
    <text evidence="2">The sequence shown here is derived from an EMBL/GenBank/DDBJ whole genome shotgun (WGS) entry which is preliminary data.</text>
</comment>